<accession>A0A1H7G2D6</accession>
<organism evidence="2 3">
    <name type="scientific">Stigmatella aurantiaca</name>
    <dbReference type="NCBI Taxonomy" id="41"/>
    <lineage>
        <taxon>Bacteria</taxon>
        <taxon>Pseudomonadati</taxon>
        <taxon>Myxococcota</taxon>
        <taxon>Myxococcia</taxon>
        <taxon>Myxococcales</taxon>
        <taxon>Cystobacterineae</taxon>
        <taxon>Archangiaceae</taxon>
        <taxon>Stigmatella</taxon>
    </lineage>
</organism>
<evidence type="ECO:0008006" key="4">
    <source>
        <dbReference type="Google" id="ProtNLM"/>
    </source>
</evidence>
<evidence type="ECO:0000313" key="2">
    <source>
        <dbReference type="EMBL" id="SEK32278.1"/>
    </source>
</evidence>
<keyword evidence="1" id="KW-0732">Signal</keyword>
<evidence type="ECO:0000256" key="1">
    <source>
        <dbReference type="SAM" id="SignalP"/>
    </source>
</evidence>
<dbReference type="Proteomes" id="UP000182719">
    <property type="component" value="Unassembled WGS sequence"/>
</dbReference>
<evidence type="ECO:0000313" key="3">
    <source>
        <dbReference type="Proteomes" id="UP000182719"/>
    </source>
</evidence>
<proteinExistence type="predicted"/>
<dbReference type="RefSeq" id="WP_075004567.1">
    <property type="nucleotide sequence ID" value="NZ_FOAP01000001.1"/>
</dbReference>
<dbReference type="Gene3D" id="2.40.160.60">
    <property type="entry name" value="Outer membrane protein transport protein (OMPP1/FadL/TodX)"/>
    <property type="match status" value="1"/>
</dbReference>
<keyword evidence="3" id="KW-1185">Reference proteome</keyword>
<dbReference type="AlphaFoldDB" id="A0A1H7G2D6"/>
<dbReference type="OrthoDB" id="5525309at2"/>
<protein>
    <recommendedName>
        <fullName evidence="4">PorV/PorQ family protein</fullName>
    </recommendedName>
</protein>
<name>A0A1H7G2D6_STIAU</name>
<feature type="signal peptide" evidence="1">
    <location>
        <begin position="1"/>
        <end position="19"/>
    </location>
</feature>
<gene>
    <name evidence="2" type="ORF">SAMN05444354_101282</name>
</gene>
<dbReference type="EMBL" id="FOAP01000001">
    <property type="protein sequence ID" value="SEK32278.1"/>
    <property type="molecule type" value="Genomic_DNA"/>
</dbReference>
<reference evidence="3" key="1">
    <citation type="submission" date="2016-10" db="EMBL/GenBank/DDBJ databases">
        <authorList>
            <person name="Varghese N."/>
            <person name="Submissions S."/>
        </authorList>
    </citation>
    <scope>NUCLEOTIDE SEQUENCE [LARGE SCALE GENOMIC DNA]</scope>
    <source>
        <strain evidence="3">DSM 17044</strain>
    </source>
</reference>
<sequence>MLSRLTLLFLLGLSATVHAQAEFDDLRDISSARGYAMGGATLAHGLGTESILGNPAAMALFKMYRVELHGAWDTSDKDTFAGVSLMDAKTSALAAGLDYHILSLRSGAGRSTAHFTTLALALPLSSGLMIGSSLHYLRLRGGIDPLRVNDTSVDAGLLVRLGNAYTLGFSAHNLVGSDRPELSRYYSAHLGIFTGLLTLGADVRADFDTAEKNIFTYSGGAEYLFGQAVPVRLGYSYDTFRRTSQLGLGLGFITQQGGGIDFAYRHEFGKGEGRGRLFSLSVRMQVG</sequence>
<feature type="chain" id="PRO_5010176364" description="PorV/PorQ family protein" evidence="1">
    <location>
        <begin position="20"/>
        <end position="287"/>
    </location>
</feature>
<dbReference type="SUPFAM" id="SSF56935">
    <property type="entry name" value="Porins"/>
    <property type="match status" value="1"/>
</dbReference>